<name>A0A853ESA4_9MICO</name>
<keyword evidence="5" id="KW-1185">Reference proteome</keyword>
<dbReference type="Proteomes" id="UP000561011">
    <property type="component" value="Unassembled WGS sequence"/>
</dbReference>
<dbReference type="AlphaFoldDB" id="A0A853ESA4"/>
<feature type="domain" description="Tyrosine specific protein phosphatases" evidence="3">
    <location>
        <begin position="173"/>
        <end position="224"/>
    </location>
</feature>
<gene>
    <name evidence="4" type="ORF">HZZ10_07440</name>
</gene>
<dbReference type="PANTHER" id="PTHR31126:SF1">
    <property type="entry name" value="TYROSINE SPECIFIC PROTEIN PHOSPHATASES DOMAIN-CONTAINING PROTEIN"/>
    <property type="match status" value="1"/>
</dbReference>
<protein>
    <submittedName>
        <fullName evidence="4">Tyrosine-protein phosphatase</fullName>
    </submittedName>
</protein>
<evidence type="ECO:0000256" key="2">
    <source>
        <dbReference type="SAM" id="MobiDB-lite"/>
    </source>
</evidence>
<dbReference type="InterPro" id="IPR000387">
    <property type="entry name" value="Tyr_Pase_dom"/>
</dbReference>
<reference evidence="4 5" key="1">
    <citation type="submission" date="2020-07" db="EMBL/GenBank/DDBJ databases">
        <title>MOT database genomes.</title>
        <authorList>
            <person name="Joseph S."/>
            <person name="Aduse-Opoku J."/>
            <person name="Hashim A."/>
            <person name="Wade W."/>
            <person name="Curtis M."/>
        </authorList>
    </citation>
    <scope>NUCLEOTIDE SEQUENCE [LARGE SCALE GENOMIC DNA]</scope>
    <source>
        <strain evidence="4 5">DSM 100099</strain>
    </source>
</reference>
<dbReference type="Pfam" id="PF13350">
    <property type="entry name" value="Y_phosphatase3"/>
    <property type="match status" value="1"/>
</dbReference>
<dbReference type="PANTHER" id="PTHR31126">
    <property type="entry name" value="TYROSINE-PROTEIN PHOSPHATASE"/>
    <property type="match status" value="1"/>
</dbReference>
<comment type="caution">
    <text evidence="4">The sequence shown here is derived from an EMBL/GenBank/DDBJ whole genome shotgun (WGS) entry which is preliminary data.</text>
</comment>
<dbReference type="InterPro" id="IPR016130">
    <property type="entry name" value="Tyr_Pase_AS"/>
</dbReference>
<comment type="similarity">
    <text evidence="1">Belongs to the protein-tyrosine phosphatase family.</text>
</comment>
<dbReference type="InterPro" id="IPR029021">
    <property type="entry name" value="Prot-tyrosine_phosphatase-like"/>
</dbReference>
<evidence type="ECO:0000259" key="3">
    <source>
        <dbReference type="PROSITE" id="PS50056"/>
    </source>
</evidence>
<dbReference type="GO" id="GO:0004721">
    <property type="term" value="F:phosphoprotein phosphatase activity"/>
    <property type="evidence" value="ECO:0007669"/>
    <property type="project" value="InterPro"/>
</dbReference>
<evidence type="ECO:0000313" key="5">
    <source>
        <dbReference type="Proteomes" id="UP000561011"/>
    </source>
</evidence>
<sequence length="305" mass="31022">MDQAAQASATPTAGTVTHDHPVLDLAGTWNARDVGRPSAPGEPGGSSAGSSAGDAGPGPVLRGGVLLRSASLSTLAREGVATLERLGVSAVLDLRGDHEVERDGADVLPAGTRQVRLPFGDLGRSHAEPEGAGAQGAPADPREMLARLASSDDPAAAGENLMHRLYAGFAEDPAALEAVAGAFETLASEPGAVLVHCSAGKDRTGWVVAVVQLLCGVSRDDVLEEYLRSASSAPTLAATLPDVPGVPPAFWAAFTTVRPSYLRTALDAVEDTYGSLEAYAEAAGVTPDVLAAVRARLVRHAGQTG</sequence>
<dbReference type="SUPFAM" id="SSF52799">
    <property type="entry name" value="(Phosphotyrosine protein) phosphatases II"/>
    <property type="match status" value="1"/>
</dbReference>
<feature type="region of interest" description="Disordered" evidence="2">
    <location>
        <begin position="1"/>
        <end position="57"/>
    </location>
</feature>
<organism evidence="4 5">
    <name type="scientific">Sanguibacter inulinus</name>
    <dbReference type="NCBI Taxonomy" id="60922"/>
    <lineage>
        <taxon>Bacteria</taxon>
        <taxon>Bacillati</taxon>
        <taxon>Actinomycetota</taxon>
        <taxon>Actinomycetes</taxon>
        <taxon>Micrococcales</taxon>
        <taxon>Sanguibacteraceae</taxon>
        <taxon>Sanguibacter</taxon>
    </lineage>
</organism>
<feature type="compositionally biased region" description="Low complexity" evidence="2">
    <location>
        <begin position="48"/>
        <end position="57"/>
    </location>
</feature>
<dbReference type="PROSITE" id="PS00383">
    <property type="entry name" value="TYR_PHOSPHATASE_1"/>
    <property type="match status" value="1"/>
</dbReference>
<feature type="compositionally biased region" description="Polar residues" evidence="2">
    <location>
        <begin position="1"/>
        <end position="15"/>
    </location>
</feature>
<proteinExistence type="inferred from homology"/>
<dbReference type="PROSITE" id="PS50056">
    <property type="entry name" value="TYR_PHOSPHATASE_2"/>
    <property type="match status" value="1"/>
</dbReference>
<dbReference type="RefSeq" id="WP_179913027.1">
    <property type="nucleotide sequence ID" value="NZ_JACBYE010000013.1"/>
</dbReference>
<dbReference type="InterPro" id="IPR026893">
    <property type="entry name" value="Tyr/Ser_Pase_IphP-type"/>
</dbReference>
<evidence type="ECO:0000256" key="1">
    <source>
        <dbReference type="ARBA" id="ARBA00009580"/>
    </source>
</evidence>
<dbReference type="Gene3D" id="3.90.190.10">
    <property type="entry name" value="Protein tyrosine phosphatase superfamily"/>
    <property type="match status" value="1"/>
</dbReference>
<evidence type="ECO:0000313" key="4">
    <source>
        <dbReference type="EMBL" id="NYS93360.1"/>
    </source>
</evidence>
<accession>A0A853ESA4</accession>
<dbReference type="EMBL" id="JACBYE010000013">
    <property type="protein sequence ID" value="NYS93360.1"/>
    <property type="molecule type" value="Genomic_DNA"/>
</dbReference>